<comment type="caution">
    <text evidence="4">The sequence shown here is derived from an EMBL/GenBank/DDBJ whole genome shotgun (WGS) entry which is preliminary data.</text>
</comment>
<dbReference type="AlphaFoldDB" id="A0A3N2RCN1"/>
<evidence type="ECO:0000256" key="1">
    <source>
        <dbReference type="ARBA" id="ARBA00022679"/>
    </source>
</evidence>
<evidence type="ECO:0000256" key="2">
    <source>
        <dbReference type="ARBA" id="ARBA00023315"/>
    </source>
</evidence>
<dbReference type="InterPro" id="IPR008125">
    <property type="entry name" value="Streptothricin_AcTrfase"/>
</dbReference>
<dbReference type="PANTHER" id="PTHR43420">
    <property type="entry name" value="ACETYLTRANSFERASE"/>
    <property type="match status" value="1"/>
</dbReference>
<name>A0A3N2RCN1_LYSEN</name>
<keyword evidence="2" id="KW-0012">Acyltransferase</keyword>
<reference evidence="4 5" key="1">
    <citation type="submission" date="2018-10" db="EMBL/GenBank/DDBJ databases">
        <title>The genome of Lysobacter enzymogenes OH11.</title>
        <authorList>
            <person name="Liu F."/>
            <person name="Zhao Y."/>
            <person name="Qian G."/>
            <person name="Chen Y."/>
            <person name="Xu H."/>
        </authorList>
    </citation>
    <scope>NUCLEOTIDE SEQUENCE [LARGE SCALE GENOMIC DNA]</scope>
    <source>
        <strain evidence="4 5">OH11</strain>
    </source>
</reference>
<dbReference type="PRINTS" id="PR01754">
    <property type="entry name" value="SACTRNSFRASE"/>
</dbReference>
<feature type="domain" description="N-acetyltransferase" evidence="3">
    <location>
        <begin position="53"/>
        <end position="207"/>
    </location>
</feature>
<gene>
    <name evidence="4" type="ORF">D9T17_20365</name>
</gene>
<evidence type="ECO:0000313" key="5">
    <source>
        <dbReference type="Proteomes" id="UP000275910"/>
    </source>
</evidence>
<evidence type="ECO:0000313" key="4">
    <source>
        <dbReference type="EMBL" id="ROU05178.1"/>
    </source>
</evidence>
<dbReference type="InterPro" id="IPR050680">
    <property type="entry name" value="YpeA/RimI_acetyltransf"/>
</dbReference>
<dbReference type="Pfam" id="PF00583">
    <property type="entry name" value="Acetyltransf_1"/>
    <property type="match status" value="1"/>
</dbReference>
<accession>A0A3N2RCN1</accession>
<dbReference type="PROSITE" id="PS51186">
    <property type="entry name" value="GNAT"/>
    <property type="match status" value="1"/>
</dbReference>
<dbReference type="InterPro" id="IPR016181">
    <property type="entry name" value="Acyl_CoA_acyltransferase"/>
</dbReference>
<dbReference type="Proteomes" id="UP000275910">
    <property type="component" value="Unassembled WGS sequence"/>
</dbReference>
<dbReference type="RefSeq" id="WP_123649139.1">
    <property type="nucleotide sequence ID" value="NZ_RCTY01000048.1"/>
</dbReference>
<keyword evidence="1 4" id="KW-0808">Transferase</keyword>
<dbReference type="SUPFAM" id="SSF55729">
    <property type="entry name" value="Acyl-CoA N-acyltransferases (Nat)"/>
    <property type="match status" value="1"/>
</dbReference>
<evidence type="ECO:0000259" key="3">
    <source>
        <dbReference type="PROSITE" id="PS51186"/>
    </source>
</evidence>
<sequence>MSAGGIGQGGDAQDQARAPTVHALCEQDVDAAVAFDGSFIAFQRLLLQLRDGALWCDLDSFETEQLDEPYRKNYGDDADAEGLRDYLHRARGNTATDAAAFVVRLDGRVAGRMMLSRTWNGFACIDDIAIDRNARRRGAGTALMQAALDWARAHGYPGIMLETQDTNVIACRMYLRHGFALGGCDRYHYANEPDIAHETALFWYRML</sequence>
<dbReference type="EMBL" id="RCTY01000048">
    <property type="protein sequence ID" value="ROU05178.1"/>
    <property type="molecule type" value="Genomic_DNA"/>
</dbReference>
<dbReference type="InterPro" id="IPR000182">
    <property type="entry name" value="GNAT_dom"/>
</dbReference>
<organism evidence="4 5">
    <name type="scientific">Lysobacter enzymogenes</name>
    <dbReference type="NCBI Taxonomy" id="69"/>
    <lineage>
        <taxon>Bacteria</taxon>
        <taxon>Pseudomonadati</taxon>
        <taxon>Pseudomonadota</taxon>
        <taxon>Gammaproteobacteria</taxon>
        <taxon>Lysobacterales</taxon>
        <taxon>Lysobacteraceae</taxon>
        <taxon>Lysobacter</taxon>
    </lineage>
</organism>
<protein>
    <submittedName>
        <fullName evidence="4">GNAT family N-acetyltransferase</fullName>
    </submittedName>
</protein>
<dbReference type="Gene3D" id="3.40.630.30">
    <property type="match status" value="1"/>
</dbReference>
<dbReference type="CDD" id="cd04301">
    <property type="entry name" value="NAT_SF"/>
    <property type="match status" value="1"/>
</dbReference>
<proteinExistence type="predicted"/>
<dbReference type="GO" id="GO:0016747">
    <property type="term" value="F:acyltransferase activity, transferring groups other than amino-acyl groups"/>
    <property type="evidence" value="ECO:0007669"/>
    <property type="project" value="InterPro"/>
</dbReference>